<evidence type="ECO:0000313" key="4">
    <source>
        <dbReference type="Proteomes" id="UP001219518"/>
    </source>
</evidence>
<evidence type="ECO:0000256" key="2">
    <source>
        <dbReference type="ARBA" id="ARBA00022694"/>
    </source>
</evidence>
<sequence>MVRYKNRYIAVEVNPLGLSGTKSFSLNGRELYKAVLDSVQKLHGDFGVAAISSGYSAKYCNEITRIALLRARHGPHRILASSLPTVTHVGNKAVTLRTIYTGATIRHCLLFLQRYQRAALDKLWSKQRNDEERQALEAAVMDLSAVEIRARKATTDDGILVLPITLVIPSKKTIASFDELQFLRSCFSSAPGFGEAARPISYEVTMDWLSMNPQFHGTFAQLGAQVGDTYRVNEDCLATLCDILAKLTIEDRTLRTYRRAMGFAQVVKKVGVLLLA</sequence>
<keyword evidence="4" id="KW-1185">Reference proteome</keyword>
<dbReference type="PANTHER" id="PTHR48414">
    <property type="entry name" value="POP5 HOMOLOG, RIBONUCLEASE P_MRP SUBUNIT"/>
    <property type="match status" value="1"/>
</dbReference>
<dbReference type="InterPro" id="IPR002759">
    <property type="entry name" value="Pop5/Rpp14/Rnp2-like"/>
</dbReference>
<dbReference type="Gene3D" id="3.30.70.3250">
    <property type="entry name" value="Ribonuclease P, Pop5 subunit"/>
    <property type="match status" value="1"/>
</dbReference>
<accession>A0AAE1LP34</accession>
<dbReference type="AlphaFoldDB" id="A0AAE1LP34"/>
<dbReference type="GO" id="GO:0030677">
    <property type="term" value="C:ribonuclease P complex"/>
    <property type="evidence" value="ECO:0007669"/>
    <property type="project" value="InterPro"/>
</dbReference>
<dbReference type="Proteomes" id="UP001219518">
    <property type="component" value="Unassembled WGS sequence"/>
</dbReference>
<gene>
    <name evidence="3" type="ORF">KUF71_013431</name>
</gene>
<comment type="caution">
    <text evidence="3">The sequence shown here is derived from an EMBL/GenBank/DDBJ whole genome shotgun (WGS) entry which is preliminary data.</text>
</comment>
<evidence type="ECO:0000313" key="3">
    <source>
        <dbReference type="EMBL" id="KAK3925162.1"/>
    </source>
</evidence>
<dbReference type="Pfam" id="PF01900">
    <property type="entry name" value="RNase_P_Rpp14"/>
    <property type="match status" value="1"/>
</dbReference>
<protein>
    <submittedName>
        <fullName evidence="3">Ribonuclease P/MRP protein subunit POP5</fullName>
    </submittedName>
</protein>
<dbReference type="SUPFAM" id="SSF160350">
    <property type="entry name" value="Rnp2-like"/>
    <property type="match status" value="1"/>
</dbReference>
<name>A0AAE1LP34_9NEOP</name>
<dbReference type="PANTHER" id="PTHR48414:SF1">
    <property type="entry name" value="POP5 HOMOLOG, RIBONUCLEASE P_MRP SUBUNIT"/>
    <property type="match status" value="1"/>
</dbReference>
<keyword evidence="2" id="KW-0819">tRNA processing</keyword>
<reference evidence="3" key="2">
    <citation type="journal article" date="2023" name="BMC Genomics">
        <title>Pest status, molecular evolution, and epigenetic factors derived from the genome assembly of Frankliniella fusca, a thysanopteran phytovirus vector.</title>
        <authorList>
            <person name="Catto M.A."/>
            <person name="Labadie P.E."/>
            <person name="Jacobson A.L."/>
            <person name="Kennedy G.G."/>
            <person name="Srinivasan R."/>
            <person name="Hunt B.G."/>
        </authorList>
    </citation>
    <scope>NUCLEOTIDE SEQUENCE</scope>
    <source>
        <strain evidence="3">PL_HMW_Pooled</strain>
    </source>
</reference>
<comment type="similarity">
    <text evidence="1">Belongs to the eukaryotic/archaeal RNase P protein component 2 family.</text>
</comment>
<dbReference type="GO" id="GO:0001682">
    <property type="term" value="P:tRNA 5'-leader removal"/>
    <property type="evidence" value="ECO:0007669"/>
    <property type="project" value="InterPro"/>
</dbReference>
<proteinExistence type="inferred from homology"/>
<organism evidence="3 4">
    <name type="scientific">Frankliniella fusca</name>
    <dbReference type="NCBI Taxonomy" id="407009"/>
    <lineage>
        <taxon>Eukaryota</taxon>
        <taxon>Metazoa</taxon>
        <taxon>Ecdysozoa</taxon>
        <taxon>Arthropoda</taxon>
        <taxon>Hexapoda</taxon>
        <taxon>Insecta</taxon>
        <taxon>Pterygota</taxon>
        <taxon>Neoptera</taxon>
        <taxon>Paraneoptera</taxon>
        <taxon>Thysanoptera</taxon>
        <taxon>Terebrantia</taxon>
        <taxon>Thripoidea</taxon>
        <taxon>Thripidae</taxon>
        <taxon>Frankliniella</taxon>
    </lineage>
</organism>
<dbReference type="EMBL" id="JAHWGI010001220">
    <property type="protein sequence ID" value="KAK3925162.1"/>
    <property type="molecule type" value="Genomic_DNA"/>
</dbReference>
<reference evidence="3" key="1">
    <citation type="submission" date="2021-07" db="EMBL/GenBank/DDBJ databases">
        <authorList>
            <person name="Catto M.A."/>
            <person name="Jacobson A."/>
            <person name="Kennedy G."/>
            <person name="Labadie P."/>
            <person name="Hunt B.G."/>
            <person name="Srinivasan R."/>
        </authorList>
    </citation>
    <scope>NUCLEOTIDE SEQUENCE</scope>
    <source>
        <strain evidence="3">PL_HMW_Pooled</strain>
        <tissue evidence="3">Head</tissue>
    </source>
</reference>
<evidence type="ECO:0000256" key="1">
    <source>
        <dbReference type="ARBA" id="ARBA00010800"/>
    </source>
</evidence>
<dbReference type="InterPro" id="IPR038085">
    <property type="entry name" value="Rnp2-like_sf"/>
</dbReference>